<evidence type="ECO:0000313" key="1">
    <source>
        <dbReference type="EMBL" id="TFB83605.1"/>
    </source>
</evidence>
<reference evidence="1 2" key="1">
    <citation type="submission" date="2019-03" db="EMBL/GenBank/DDBJ databases">
        <title>Genomics of glacier-inhabiting Cryobacterium strains.</title>
        <authorList>
            <person name="Liu Q."/>
            <person name="Xin Y.-H."/>
        </authorList>
    </citation>
    <scope>NUCLEOTIDE SEQUENCE [LARGE SCALE GENOMIC DNA]</scope>
    <source>
        <strain evidence="1 2">MDB2-B</strain>
    </source>
</reference>
<sequence>MATRKTTGHPILPARLFDEINQIWGEEAAVETLDKVQVGEMTVEQVQTGLRRPDIEPEDWQRFEEGWRPDNW</sequence>
<organism evidence="1 2">
    <name type="scientific">Cryobacterium algoricola</name>
    <dbReference type="NCBI Taxonomy" id="1259183"/>
    <lineage>
        <taxon>Bacteria</taxon>
        <taxon>Bacillati</taxon>
        <taxon>Actinomycetota</taxon>
        <taxon>Actinomycetes</taxon>
        <taxon>Micrococcales</taxon>
        <taxon>Microbacteriaceae</taxon>
        <taxon>Cryobacterium</taxon>
    </lineage>
</organism>
<dbReference type="EMBL" id="SOFG01000024">
    <property type="protein sequence ID" value="TFB83605.1"/>
    <property type="molecule type" value="Genomic_DNA"/>
</dbReference>
<keyword evidence="2" id="KW-1185">Reference proteome</keyword>
<accession>A0ABY2IAX3</accession>
<protein>
    <recommendedName>
        <fullName evidence="3">Antitoxin VbhA domain-containing protein</fullName>
    </recommendedName>
</protein>
<evidence type="ECO:0008006" key="3">
    <source>
        <dbReference type="Google" id="ProtNLM"/>
    </source>
</evidence>
<name>A0ABY2IAX3_9MICO</name>
<dbReference type="Proteomes" id="UP000297608">
    <property type="component" value="Unassembled WGS sequence"/>
</dbReference>
<evidence type="ECO:0000313" key="2">
    <source>
        <dbReference type="Proteomes" id="UP000297608"/>
    </source>
</evidence>
<gene>
    <name evidence="1" type="ORF">E3O44_17165</name>
</gene>
<dbReference type="RefSeq" id="WP_134536086.1">
    <property type="nucleotide sequence ID" value="NZ_SOFG01000024.1"/>
</dbReference>
<comment type="caution">
    <text evidence="1">The sequence shown here is derived from an EMBL/GenBank/DDBJ whole genome shotgun (WGS) entry which is preliminary data.</text>
</comment>
<proteinExistence type="predicted"/>